<sequence>MMKKLSYIFVGFMLFYMASCSDNTYLNAIPAESTALISIDPVKMSGINNVAVLKTLLHVTNMDKSGIDASHKIFLFTAPDGNLGLCAKVKDADDLNETFKQLSGKGLSTAPIKRRGFRFAVLKDVWVAGWNEQAILVMGPVTPDAQAALQQQISQYLKQDEADGVTNSRLYAKLDSIDAPMAMVAQAAALPEQFVVPFTLGAPKDADASQVMVAAEITTKKQLMQVNGTTFSFNKRINKALQDARQVFRPISGKYIACYPKDAVLGIFMNVDGRQFLPIMQANKSLQALLTGINTAIDMDNILRSVHGELVIATLSDATDRLSMGMTAELIHKRWTKDVAYWKESCPKGGRIEDWGPDIWHYTSDKTNFYFGVTANLQFFCSSKQDEESTMLMPVKDPLSTEVADLIKGKKLALVVNLRAMQGEKAGAVMQMLRPIFGNIDTIVYTLK</sequence>
<dbReference type="OrthoDB" id="1081992at2"/>
<dbReference type="STRING" id="999422.HMPREF9944_02027"/>
<evidence type="ECO:0008006" key="4">
    <source>
        <dbReference type="Google" id="ProtNLM"/>
    </source>
</evidence>
<reference evidence="2 3" key="1">
    <citation type="submission" date="2011-12" db="EMBL/GenBank/DDBJ databases">
        <title>The Genome Sequence of Prevotella maculosa OT 289.</title>
        <authorList>
            <consortium name="The Broad Institute Genome Sequencing Platform"/>
            <person name="Earl A."/>
            <person name="Ward D."/>
            <person name="Feldgarden M."/>
            <person name="Gevers D."/>
            <person name="Izard J."/>
            <person name="Blanton J.M."/>
            <person name="Mathney J."/>
            <person name="Tanner A.C."/>
            <person name="Dewhirst F.E."/>
            <person name="Young S.K."/>
            <person name="Zeng Q."/>
            <person name="Gargeya S."/>
            <person name="Fitzgerald M."/>
            <person name="Haas B."/>
            <person name="Abouelleil A."/>
            <person name="Alvarado L."/>
            <person name="Arachchi H.M."/>
            <person name="Berlin A."/>
            <person name="Chapman S.B."/>
            <person name="Gearin G."/>
            <person name="Goldberg J."/>
            <person name="Griggs A."/>
            <person name="Gujja S."/>
            <person name="Hansen M."/>
            <person name="Heiman D."/>
            <person name="Howarth C."/>
            <person name="Larimer J."/>
            <person name="Lui A."/>
            <person name="MacDonald P.J.P."/>
            <person name="McCowen C."/>
            <person name="Montmayeur A."/>
            <person name="Murphy C."/>
            <person name="Neiman D."/>
            <person name="Pearson M."/>
            <person name="Priest M."/>
            <person name="Roberts A."/>
            <person name="Saif S."/>
            <person name="Shea T."/>
            <person name="Sisk P."/>
            <person name="Stolte C."/>
            <person name="Sykes S."/>
            <person name="Wortman J."/>
            <person name="Nusbaum C."/>
            <person name="Birren B."/>
        </authorList>
    </citation>
    <scope>NUCLEOTIDE SEQUENCE [LARGE SCALE GENOMIC DNA]</scope>
    <source>
        <strain evidence="2 3">OT 289</strain>
    </source>
</reference>
<name>H1HPD3_9BACT</name>
<dbReference type="Proteomes" id="UP000003167">
    <property type="component" value="Unassembled WGS sequence"/>
</dbReference>
<feature type="chain" id="PRO_5003550012" description="DUF4836 domain-containing protein" evidence="1">
    <location>
        <begin position="21"/>
        <end position="448"/>
    </location>
</feature>
<dbReference type="RefSeq" id="WP_008566069.1">
    <property type="nucleotide sequence ID" value="NZ_JH594507.1"/>
</dbReference>
<dbReference type="HOGENOM" id="CLU_601112_0_0_10"/>
<evidence type="ECO:0000313" key="2">
    <source>
        <dbReference type="EMBL" id="EHO67902.1"/>
    </source>
</evidence>
<keyword evidence="3" id="KW-1185">Reference proteome</keyword>
<feature type="signal peptide" evidence="1">
    <location>
        <begin position="1"/>
        <end position="20"/>
    </location>
</feature>
<organism evidence="2 3">
    <name type="scientific">Segatella maculosa OT 289</name>
    <dbReference type="NCBI Taxonomy" id="999422"/>
    <lineage>
        <taxon>Bacteria</taxon>
        <taxon>Pseudomonadati</taxon>
        <taxon>Bacteroidota</taxon>
        <taxon>Bacteroidia</taxon>
        <taxon>Bacteroidales</taxon>
        <taxon>Prevotellaceae</taxon>
        <taxon>Segatella</taxon>
    </lineage>
</organism>
<protein>
    <recommendedName>
        <fullName evidence="4">DUF4836 domain-containing protein</fullName>
    </recommendedName>
</protein>
<dbReference type="Pfam" id="PF16120">
    <property type="entry name" value="DUF4836"/>
    <property type="match status" value="1"/>
</dbReference>
<dbReference type="PATRIC" id="fig|999422.3.peg.2132"/>
<gene>
    <name evidence="2" type="ORF">HMPREF9944_02027</name>
</gene>
<comment type="caution">
    <text evidence="2">The sequence shown here is derived from an EMBL/GenBank/DDBJ whole genome shotgun (WGS) entry which is preliminary data.</text>
</comment>
<dbReference type="InterPro" id="IPR032276">
    <property type="entry name" value="DUF4836"/>
</dbReference>
<proteinExistence type="predicted"/>
<accession>H1HPD3</accession>
<dbReference type="AlphaFoldDB" id="H1HPD3"/>
<keyword evidence="1" id="KW-0732">Signal</keyword>
<evidence type="ECO:0000313" key="3">
    <source>
        <dbReference type="Proteomes" id="UP000003167"/>
    </source>
</evidence>
<dbReference type="EMBL" id="AGEK01000035">
    <property type="protein sequence ID" value="EHO67902.1"/>
    <property type="molecule type" value="Genomic_DNA"/>
</dbReference>
<evidence type="ECO:0000256" key="1">
    <source>
        <dbReference type="SAM" id="SignalP"/>
    </source>
</evidence>